<dbReference type="PROSITE" id="PS50157">
    <property type="entry name" value="ZINC_FINGER_C2H2_2"/>
    <property type="match status" value="8"/>
</dbReference>
<organism evidence="16 17">
    <name type="scientific">Geotrypetes seraphini</name>
    <name type="common">Gaboon caecilian</name>
    <name type="synonym">Caecilia seraphini</name>
    <dbReference type="NCBI Taxonomy" id="260995"/>
    <lineage>
        <taxon>Eukaryota</taxon>
        <taxon>Metazoa</taxon>
        <taxon>Chordata</taxon>
        <taxon>Craniata</taxon>
        <taxon>Vertebrata</taxon>
        <taxon>Euteleostomi</taxon>
        <taxon>Amphibia</taxon>
        <taxon>Gymnophiona</taxon>
        <taxon>Geotrypetes</taxon>
    </lineage>
</organism>
<accession>A0A6P8PYC2</accession>
<keyword evidence="4" id="KW-0479">Metal-binding</keyword>
<keyword evidence="8" id="KW-0805">Transcription regulation</keyword>
<sequence>MSIKSCSQALVEFRDVAISFTKEEWLQLEDWQRQLYKNVIQEIHQALISLGYTILKSDIVIRIRDEDEHYTNDQDQPQKYGCDNDPTTSSPLIRPDILLRIKQEEEEEHFKGNLESVSTNKAVFRPDLSLWIMKEEPHFSDENDSDSEQVLIHSTGDNTVILNEDNEGSRELSEINHPSAERKAKASEQQHRLIEETRVPVQETAWACINSLAVLGKPAHQEKGNNGQTPYILAELVNEQENNKRRELYICSECGKSFNTQSNLIAHVSVHTGVKPFKCSQCEKSFTRNANLQKHERSHTGERPYKCTECGKGFNQSSHLIIHHRTHTGKKPYKCAECGKSFSQSSHLVTHQRTHTGTRPYKCTECERSFCSGANLVQHLRIHTGERPYQCAGCEKSFSKSSTLTEHQRIHTGEKPFKCPYCEKSFRQISSLTTHQRLHTAEKPYRCSDCEKCFRQKRDLVRHMPVHSIKQGEIIYMKDE</sequence>
<evidence type="ECO:0000256" key="2">
    <source>
        <dbReference type="ARBA" id="ARBA00004123"/>
    </source>
</evidence>
<dbReference type="PANTHER" id="PTHR14003">
    <property type="entry name" value="TRANSCRIPTIONAL REPRESSOR PROTEIN YY"/>
    <property type="match status" value="1"/>
</dbReference>
<feature type="domain" description="C2H2-type" evidence="14">
    <location>
        <begin position="445"/>
        <end position="472"/>
    </location>
</feature>
<feature type="domain" description="C2H2-type" evidence="14">
    <location>
        <begin position="417"/>
        <end position="444"/>
    </location>
</feature>
<evidence type="ECO:0000256" key="1">
    <source>
        <dbReference type="ARBA" id="ARBA00003767"/>
    </source>
</evidence>
<feature type="domain" description="C2H2-type" evidence="14">
    <location>
        <begin position="249"/>
        <end position="276"/>
    </location>
</feature>
<evidence type="ECO:0000256" key="11">
    <source>
        <dbReference type="ARBA" id="ARBA00023242"/>
    </source>
</evidence>
<dbReference type="FunFam" id="3.30.160.60:FF:002343">
    <property type="entry name" value="Zinc finger protein 33A"/>
    <property type="match status" value="1"/>
</dbReference>
<reference evidence="17" key="1">
    <citation type="submission" date="2025-08" db="UniProtKB">
        <authorList>
            <consortium name="RefSeq"/>
        </authorList>
    </citation>
    <scope>IDENTIFICATION</scope>
</reference>
<dbReference type="GO" id="GO:0000978">
    <property type="term" value="F:RNA polymerase II cis-regulatory region sequence-specific DNA binding"/>
    <property type="evidence" value="ECO:0007669"/>
    <property type="project" value="TreeGrafter"/>
</dbReference>
<evidence type="ECO:0000256" key="6">
    <source>
        <dbReference type="ARBA" id="ARBA00022771"/>
    </source>
</evidence>
<evidence type="ECO:0000256" key="7">
    <source>
        <dbReference type="ARBA" id="ARBA00022833"/>
    </source>
</evidence>
<dbReference type="FunFam" id="3.30.160.60:FF:002061">
    <property type="entry name" value="Uncharacterized protein"/>
    <property type="match status" value="1"/>
</dbReference>
<evidence type="ECO:0000256" key="3">
    <source>
        <dbReference type="ARBA" id="ARBA00006991"/>
    </source>
</evidence>
<dbReference type="FunCoup" id="A0A6P8PYC2">
    <property type="interactions" value="369"/>
</dbReference>
<dbReference type="SUPFAM" id="SSF57667">
    <property type="entry name" value="beta-beta-alpha zinc fingers"/>
    <property type="match status" value="5"/>
</dbReference>
<dbReference type="SMART" id="SM00349">
    <property type="entry name" value="KRAB"/>
    <property type="match status" value="1"/>
</dbReference>
<feature type="domain" description="KRAB" evidence="15">
    <location>
        <begin position="11"/>
        <end position="82"/>
    </location>
</feature>
<protein>
    <submittedName>
        <fullName evidence="17">Zinc finger protein 300-like</fullName>
    </submittedName>
</protein>
<dbReference type="GO" id="GO:0031519">
    <property type="term" value="C:PcG protein complex"/>
    <property type="evidence" value="ECO:0007669"/>
    <property type="project" value="TreeGrafter"/>
</dbReference>
<dbReference type="Proteomes" id="UP000515159">
    <property type="component" value="Chromosome 16"/>
</dbReference>
<comment type="function">
    <text evidence="1">May be involved in transcriptional regulation.</text>
</comment>
<gene>
    <name evidence="17" type="primary">LOC117350167</name>
</gene>
<feature type="domain" description="C2H2-type" evidence="14">
    <location>
        <begin position="305"/>
        <end position="332"/>
    </location>
</feature>
<feature type="domain" description="C2H2-type" evidence="14">
    <location>
        <begin position="361"/>
        <end position="388"/>
    </location>
</feature>
<evidence type="ECO:0000256" key="9">
    <source>
        <dbReference type="ARBA" id="ARBA00023125"/>
    </source>
</evidence>
<evidence type="ECO:0000256" key="4">
    <source>
        <dbReference type="ARBA" id="ARBA00022723"/>
    </source>
</evidence>
<keyword evidence="16" id="KW-1185">Reference proteome</keyword>
<dbReference type="PROSITE" id="PS50805">
    <property type="entry name" value="KRAB"/>
    <property type="match status" value="1"/>
</dbReference>
<dbReference type="Pfam" id="PF00096">
    <property type="entry name" value="zf-C2H2"/>
    <property type="match status" value="8"/>
</dbReference>
<evidence type="ECO:0000256" key="5">
    <source>
        <dbReference type="ARBA" id="ARBA00022737"/>
    </source>
</evidence>
<dbReference type="SUPFAM" id="SSF109640">
    <property type="entry name" value="KRAB domain (Kruppel-associated box)"/>
    <property type="match status" value="1"/>
</dbReference>
<dbReference type="OrthoDB" id="8113227at2759"/>
<dbReference type="FunFam" id="3.30.160.60:FF:000990">
    <property type="entry name" value="zinc finger protein 629 isoform X2"/>
    <property type="match status" value="1"/>
</dbReference>
<proteinExistence type="inferred from homology"/>
<dbReference type="FunFam" id="3.30.160.60:FF:000478">
    <property type="entry name" value="Zinc finger protein 133"/>
    <property type="match status" value="1"/>
</dbReference>
<feature type="region of interest" description="Disordered" evidence="13">
    <location>
        <begin position="70"/>
        <end position="89"/>
    </location>
</feature>
<evidence type="ECO:0000256" key="8">
    <source>
        <dbReference type="ARBA" id="ARBA00023015"/>
    </source>
</evidence>
<evidence type="ECO:0000256" key="13">
    <source>
        <dbReference type="SAM" id="MobiDB-lite"/>
    </source>
</evidence>
<keyword evidence="9" id="KW-0238">DNA-binding</keyword>
<feature type="domain" description="C2H2-type" evidence="14">
    <location>
        <begin position="389"/>
        <end position="416"/>
    </location>
</feature>
<dbReference type="GeneID" id="117350167"/>
<dbReference type="PROSITE" id="PS00028">
    <property type="entry name" value="ZINC_FINGER_C2H2_1"/>
    <property type="match status" value="8"/>
</dbReference>
<dbReference type="FunFam" id="3.30.160.60:FF:000358">
    <property type="entry name" value="zinc finger protein 24"/>
    <property type="match status" value="1"/>
</dbReference>
<evidence type="ECO:0000313" key="17">
    <source>
        <dbReference type="RefSeq" id="XP_033780116.1"/>
    </source>
</evidence>
<feature type="domain" description="C2H2-type" evidence="14">
    <location>
        <begin position="333"/>
        <end position="360"/>
    </location>
</feature>
<dbReference type="GO" id="GO:0000785">
    <property type="term" value="C:chromatin"/>
    <property type="evidence" value="ECO:0007669"/>
    <property type="project" value="TreeGrafter"/>
</dbReference>
<evidence type="ECO:0000256" key="10">
    <source>
        <dbReference type="ARBA" id="ARBA00023163"/>
    </source>
</evidence>
<dbReference type="FunFam" id="3.30.160.60:FF:000508">
    <property type="entry name" value="Myeloid zinc finger 1"/>
    <property type="match status" value="1"/>
</dbReference>
<dbReference type="RefSeq" id="XP_033780116.1">
    <property type="nucleotide sequence ID" value="XM_033924225.1"/>
</dbReference>
<dbReference type="FunFam" id="3.30.160.60:FF:000258">
    <property type="entry name" value="zinc finger and SCAN domain-containing protein 29 isoform X2"/>
    <property type="match status" value="1"/>
</dbReference>
<dbReference type="Gene3D" id="3.30.160.60">
    <property type="entry name" value="Classic Zinc Finger"/>
    <property type="match status" value="8"/>
</dbReference>
<comment type="subcellular location">
    <subcellularLocation>
        <location evidence="2">Nucleus</location>
    </subcellularLocation>
</comment>
<keyword evidence="6 12" id="KW-0863">Zinc-finger</keyword>
<dbReference type="GO" id="GO:0005667">
    <property type="term" value="C:transcription regulator complex"/>
    <property type="evidence" value="ECO:0007669"/>
    <property type="project" value="TreeGrafter"/>
</dbReference>
<dbReference type="GO" id="GO:0008270">
    <property type="term" value="F:zinc ion binding"/>
    <property type="evidence" value="ECO:0007669"/>
    <property type="project" value="UniProtKB-KW"/>
</dbReference>
<dbReference type="Gene3D" id="6.10.140.140">
    <property type="match status" value="1"/>
</dbReference>
<dbReference type="InParanoid" id="A0A6P8PYC2"/>
<dbReference type="InterPro" id="IPR036051">
    <property type="entry name" value="KRAB_dom_sf"/>
</dbReference>
<dbReference type="SMART" id="SM00355">
    <property type="entry name" value="ZnF_C2H2"/>
    <property type="match status" value="8"/>
</dbReference>
<evidence type="ECO:0000259" key="15">
    <source>
        <dbReference type="PROSITE" id="PS50805"/>
    </source>
</evidence>
<dbReference type="GO" id="GO:0042802">
    <property type="term" value="F:identical protein binding"/>
    <property type="evidence" value="ECO:0007669"/>
    <property type="project" value="UniProtKB-ARBA"/>
</dbReference>
<evidence type="ECO:0000259" key="14">
    <source>
        <dbReference type="PROSITE" id="PS50157"/>
    </source>
</evidence>
<dbReference type="AlphaFoldDB" id="A0A6P8PYC2"/>
<keyword evidence="7" id="KW-0862">Zinc</keyword>
<evidence type="ECO:0000313" key="16">
    <source>
        <dbReference type="Proteomes" id="UP000515159"/>
    </source>
</evidence>
<keyword evidence="5" id="KW-0677">Repeat</keyword>
<keyword evidence="11" id="KW-0539">Nucleus</keyword>
<dbReference type="FunFam" id="3.30.160.60:FF:001530">
    <property type="entry name" value="Zinc finger protein 268"/>
    <property type="match status" value="1"/>
</dbReference>
<dbReference type="InterPro" id="IPR001909">
    <property type="entry name" value="KRAB"/>
</dbReference>
<feature type="domain" description="C2H2-type" evidence="14">
    <location>
        <begin position="277"/>
        <end position="304"/>
    </location>
</feature>
<dbReference type="PANTHER" id="PTHR14003:SF23">
    <property type="entry name" value="ZINC FINGER PROTEIN 143"/>
    <property type="match status" value="1"/>
</dbReference>
<evidence type="ECO:0000256" key="12">
    <source>
        <dbReference type="PROSITE-ProRule" id="PRU00042"/>
    </source>
</evidence>
<name>A0A6P8PYC2_GEOSA</name>
<dbReference type="InterPro" id="IPR036236">
    <property type="entry name" value="Znf_C2H2_sf"/>
</dbReference>
<dbReference type="Pfam" id="PF01352">
    <property type="entry name" value="KRAB"/>
    <property type="match status" value="1"/>
</dbReference>
<keyword evidence="10" id="KW-0804">Transcription</keyword>
<comment type="similarity">
    <text evidence="3">Belongs to the krueppel C2H2-type zinc-finger protein family.</text>
</comment>
<dbReference type="GO" id="GO:0000981">
    <property type="term" value="F:DNA-binding transcription factor activity, RNA polymerase II-specific"/>
    <property type="evidence" value="ECO:0007669"/>
    <property type="project" value="TreeGrafter"/>
</dbReference>
<dbReference type="CDD" id="cd07765">
    <property type="entry name" value="KRAB_A-box"/>
    <property type="match status" value="1"/>
</dbReference>
<dbReference type="InterPro" id="IPR013087">
    <property type="entry name" value="Znf_C2H2_type"/>
</dbReference>
<dbReference type="KEGG" id="gsh:117350167"/>